<evidence type="ECO:0000256" key="7">
    <source>
        <dbReference type="SAM" id="MobiDB-lite"/>
    </source>
</evidence>
<dbReference type="GO" id="GO:0005829">
    <property type="term" value="C:cytosol"/>
    <property type="evidence" value="ECO:0007669"/>
    <property type="project" value="TreeGrafter"/>
</dbReference>
<evidence type="ECO:0000256" key="4">
    <source>
        <dbReference type="ARBA" id="ARBA00022840"/>
    </source>
</evidence>
<dbReference type="PANTHER" id="PTHR47959:SF24">
    <property type="entry name" value="ATP-DEPENDENT RNA HELICASE"/>
    <property type="match status" value="1"/>
</dbReference>
<evidence type="ECO:0000259" key="8">
    <source>
        <dbReference type="PROSITE" id="PS51192"/>
    </source>
</evidence>
<dbReference type="PROSITE" id="PS51194">
    <property type="entry name" value="HELICASE_CTER"/>
    <property type="match status" value="1"/>
</dbReference>
<evidence type="ECO:0000259" key="10">
    <source>
        <dbReference type="PROSITE" id="PS51195"/>
    </source>
</evidence>
<dbReference type="InterPro" id="IPR014001">
    <property type="entry name" value="Helicase_ATP-bd"/>
</dbReference>
<dbReference type="CDD" id="cd18787">
    <property type="entry name" value="SF2_C_DEAD"/>
    <property type="match status" value="1"/>
</dbReference>
<gene>
    <name evidence="11" type="ORF">CTI12_AA607950</name>
</gene>
<evidence type="ECO:0000256" key="2">
    <source>
        <dbReference type="ARBA" id="ARBA00022801"/>
    </source>
</evidence>
<keyword evidence="4 6" id="KW-0067">ATP-binding</keyword>
<dbReference type="AlphaFoldDB" id="A0A2U1KFX5"/>
<keyword evidence="12" id="KW-1185">Reference proteome</keyword>
<evidence type="ECO:0000256" key="5">
    <source>
        <dbReference type="PROSITE-ProRule" id="PRU00552"/>
    </source>
</evidence>
<evidence type="ECO:0000256" key="1">
    <source>
        <dbReference type="ARBA" id="ARBA00022741"/>
    </source>
</evidence>
<dbReference type="PROSITE" id="PS51195">
    <property type="entry name" value="Q_MOTIF"/>
    <property type="match status" value="1"/>
</dbReference>
<name>A0A2U1KFX5_ARTAN</name>
<dbReference type="PROSITE" id="PS51192">
    <property type="entry name" value="HELICASE_ATP_BIND_1"/>
    <property type="match status" value="1"/>
</dbReference>
<dbReference type="Proteomes" id="UP000245207">
    <property type="component" value="Unassembled WGS sequence"/>
</dbReference>
<feature type="domain" description="Helicase ATP-binding" evidence="8">
    <location>
        <begin position="86"/>
        <end position="259"/>
    </location>
</feature>
<keyword evidence="1 6" id="KW-0547">Nucleotide-binding</keyword>
<dbReference type="CDD" id="cd17955">
    <property type="entry name" value="DEADc_DDX49"/>
    <property type="match status" value="1"/>
</dbReference>
<dbReference type="InterPro" id="IPR001650">
    <property type="entry name" value="Helicase_C-like"/>
</dbReference>
<dbReference type="Pfam" id="PF00271">
    <property type="entry name" value="Helicase_C"/>
    <property type="match status" value="1"/>
</dbReference>
<dbReference type="Gene3D" id="3.40.50.300">
    <property type="entry name" value="P-loop containing nucleotide triphosphate hydrolases"/>
    <property type="match status" value="2"/>
</dbReference>
<dbReference type="SMART" id="SM00487">
    <property type="entry name" value="DEXDc"/>
    <property type="match status" value="1"/>
</dbReference>
<feature type="region of interest" description="Disordered" evidence="7">
    <location>
        <begin position="451"/>
        <end position="485"/>
    </location>
</feature>
<dbReference type="STRING" id="35608.A0A2U1KFX5"/>
<feature type="domain" description="DEAD-box RNA helicase Q" evidence="10">
    <location>
        <begin position="55"/>
        <end position="83"/>
    </location>
</feature>
<dbReference type="Pfam" id="PF00270">
    <property type="entry name" value="DEAD"/>
    <property type="match status" value="1"/>
</dbReference>
<feature type="domain" description="Helicase C-terminal" evidence="9">
    <location>
        <begin position="293"/>
        <end position="433"/>
    </location>
</feature>
<protein>
    <submittedName>
        <fullName evidence="11">RNA helicase 36</fullName>
    </submittedName>
</protein>
<dbReference type="SMART" id="SM00490">
    <property type="entry name" value="HELICc"/>
    <property type="match status" value="1"/>
</dbReference>
<dbReference type="GO" id="GO:0003676">
    <property type="term" value="F:nucleic acid binding"/>
    <property type="evidence" value="ECO:0007669"/>
    <property type="project" value="InterPro"/>
</dbReference>
<keyword evidence="2 6" id="KW-0378">Hydrolase</keyword>
<dbReference type="EMBL" id="PKPP01019729">
    <property type="protein sequence ID" value="PWA35611.1"/>
    <property type="molecule type" value="Genomic_DNA"/>
</dbReference>
<evidence type="ECO:0000256" key="6">
    <source>
        <dbReference type="RuleBase" id="RU000492"/>
    </source>
</evidence>
<dbReference type="InterPro" id="IPR014014">
    <property type="entry name" value="RNA_helicase_DEAD_Q_motif"/>
</dbReference>
<evidence type="ECO:0000259" key="9">
    <source>
        <dbReference type="PROSITE" id="PS51194"/>
    </source>
</evidence>
<proteinExistence type="inferred from homology"/>
<dbReference type="GO" id="GO:0005524">
    <property type="term" value="F:ATP binding"/>
    <property type="evidence" value="ECO:0007669"/>
    <property type="project" value="UniProtKB-KW"/>
</dbReference>
<evidence type="ECO:0000313" key="11">
    <source>
        <dbReference type="EMBL" id="PWA35611.1"/>
    </source>
</evidence>
<accession>A0A2U1KFX5</accession>
<comment type="similarity">
    <text evidence="6">Belongs to the DEAD box helicase family.</text>
</comment>
<feature type="short sequence motif" description="Q motif" evidence="5">
    <location>
        <begin position="55"/>
        <end position="83"/>
    </location>
</feature>
<feature type="compositionally biased region" description="Basic and acidic residues" evidence="7">
    <location>
        <begin position="451"/>
        <end position="475"/>
    </location>
</feature>
<dbReference type="InterPro" id="IPR027417">
    <property type="entry name" value="P-loop_NTPase"/>
</dbReference>
<reference evidence="11 12" key="1">
    <citation type="journal article" date="2018" name="Mol. Plant">
        <title>The genome of Artemisia annua provides insight into the evolution of Asteraceae family and artemisinin biosynthesis.</title>
        <authorList>
            <person name="Shen Q."/>
            <person name="Zhang L."/>
            <person name="Liao Z."/>
            <person name="Wang S."/>
            <person name="Yan T."/>
            <person name="Shi P."/>
            <person name="Liu M."/>
            <person name="Fu X."/>
            <person name="Pan Q."/>
            <person name="Wang Y."/>
            <person name="Lv Z."/>
            <person name="Lu X."/>
            <person name="Zhang F."/>
            <person name="Jiang W."/>
            <person name="Ma Y."/>
            <person name="Chen M."/>
            <person name="Hao X."/>
            <person name="Li L."/>
            <person name="Tang Y."/>
            <person name="Lv G."/>
            <person name="Zhou Y."/>
            <person name="Sun X."/>
            <person name="Brodelius P.E."/>
            <person name="Rose J.K.C."/>
            <person name="Tang K."/>
        </authorList>
    </citation>
    <scope>NUCLEOTIDE SEQUENCE [LARGE SCALE GENOMIC DNA]</scope>
    <source>
        <strain evidence="12">cv. Huhao1</strain>
        <tissue evidence="11">Leaf</tissue>
    </source>
</reference>
<evidence type="ECO:0000256" key="3">
    <source>
        <dbReference type="ARBA" id="ARBA00022806"/>
    </source>
</evidence>
<keyword evidence="3 6" id="KW-0347">Helicase</keyword>
<dbReference type="SUPFAM" id="SSF52540">
    <property type="entry name" value="P-loop containing nucleoside triphosphate hydrolases"/>
    <property type="match status" value="1"/>
</dbReference>
<comment type="caution">
    <text evidence="11">The sequence shown here is derived from an EMBL/GenBank/DDBJ whole genome shotgun (WGS) entry which is preliminary data.</text>
</comment>
<feature type="compositionally biased region" description="Basic residues" evidence="7">
    <location>
        <begin position="476"/>
        <end position="485"/>
    </location>
</feature>
<dbReference type="InterPro" id="IPR000629">
    <property type="entry name" value="RNA-helicase_DEAD-box_CS"/>
</dbReference>
<organism evidence="11 12">
    <name type="scientific">Artemisia annua</name>
    <name type="common">Sweet wormwood</name>
    <dbReference type="NCBI Taxonomy" id="35608"/>
    <lineage>
        <taxon>Eukaryota</taxon>
        <taxon>Viridiplantae</taxon>
        <taxon>Streptophyta</taxon>
        <taxon>Embryophyta</taxon>
        <taxon>Tracheophyta</taxon>
        <taxon>Spermatophyta</taxon>
        <taxon>Magnoliopsida</taxon>
        <taxon>eudicotyledons</taxon>
        <taxon>Gunneridae</taxon>
        <taxon>Pentapetalae</taxon>
        <taxon>asterids</taxon>
        <taxon>campanulids</taxon>
        <taxon>Asterales</taxon>
        <taxon>Asteraceae</taxon>
        <taxon>Asteroideae</taxon>
        <taxon>Anthemideae</taxon>
        <taxon>Artemisiinae</taxon>
        <taxon>Artemisia</taxon>
    </lineage>
</organism>
<evidence type="ECO:0000313" key="12">
    <source>
        <dbReference type="Proteomes" id="UP000245207"/>
    </source>
</evidence>
<dbReference type="InterPro" id="IPR011545">
    <property type="entry name" value="DEAD/DEAH_box_helicase_dom"/>
</dbReference>
<dbReference type="GO" id="GO:0003724">
    <property type="term" value="F:RNA helicase activity"/>
    <property type="evidence" value="ECO:0007669"/>
    <property type="project" value="InterPro"/>
</dbReference>
<dbReference type="OrthoDB" id="10261904at2759"/>
<dbReference type="PANTHER" id="PTHR47959">
    <property type="entry name" value="ATP-DEPENDENT RNA HELICASE RHLE-RELATED"/>
    <property type="match status" value="1"/>
</dbReference>
<dbReference type="PROSITE" id="PS00039">
    <property type="entry name" value="DEAD_ATP_HELICASE"/>
    <property type="match status" value="1"/>
</dbReference>
<sequence length="485" mass="54443">MTEQESLVDENFPLFSRKPAKAFTKPVTTTVADDPTSDHTQFVKDTSSNDDTSHLTFTDLKLSDWALQTCKELGMKKPTPVQQHCIPRILSGEDVLGIAQTGSGKTAAFALPILHRLAEDPYGVFCLVVTPTRELAYQLAEQFKALGSCLHLRCEVIVGGMDMITQTQKLVQRPHVVICTPGRIKVLIEQNPDIPAVFSNTKFLVLDEADRVLDVGFEEELAAVFKCLPKKRQTLLFSATMTSNLQSLLEVSANKAYFYEAYEGFQTVDTLKQQYLHVPKAVKDVYLLHVLSRMEDMGIRSAIIFVSRCMTCNRLGYLLEELEQQVAALHSYKSQSSRLSALHRFKSGKVPVLVATDVASRGLDIPTVDLVINYDIPRDPRDYVHRVGRTARAGRGGLAISLVTPSDVSLVQAIEKETDKQMEEFKCKENEVLEEITKVFKATRVAKTRLNDDGYDEMEKTRKEQKRKSLAEKGLLKKNKKRKQG</sequence>
<dbReference type="GO" id="GO:0016787">
    <property type="term" value="F:hydrolase activity"/>
    <property type="evidence" value="ECO:0007669"/>
    <property type="project" value="UniProtKB-KW"/>
</dbReference>
<dbReference type="InterPro" id="IPR050079">
    <property type="entry name" value="DEAD_box_RNA_helicase"/>
</dbReference>